<keyword evidence="2" id="KW-0812">Transmembrane</keyword>
<dbReference type="AlphaFoldDB" id="A0A9J7NA28"/>
<dbReference type="OMA" id="WHTMRNH"/>
<keyword evidence="2" id="KW-0472">Membrane</keyword>
<keyword evidence="2" id="KW-1133">Transmembrane helix</keyword>
<proteinExistence type="predicted"/>
<dbReference type="PANTHER" id="PTHR12840">
    <property type="entry name" value="NADH-UBIQUINONE OXIDOREDUCTASE ASHI SUBUNIT"/>
    <property type="match status" value="1"/>
</dbReference>
<gene>
    <name evidence="4" type="primary">LOC118428802</name>
</gene>
<dbReference type="GO" id="GO:0005739">
    <property type="term" value="C:mitochondrion"/>
    <property type="evidence" value="ECO:0007669"/>
    <property type="project" value="InterPro"/>
</dbReference>
<organism evidence="3 4">
    <name type="scientific">Branchiostoma floridae</name>
    <name type="common">Florida lancelet</name>
    <name type="synonym">Amphioxus</name>
    <dbReference type="NCBI Taxonomy" id="7739"/>
    <lineage>
        <taxon>Eukaryota</taxon>
        <taxon>Metazoa</taxon>
        <taxon>Chordata</taxon>
        <taxon>Cephalochordata</taxon>
        <taxon>Leptocardii</taxon>
        <taxon>Amphioxiformes</taxon>
        <taxon>Branchiostomatidae</taxon>
        <taxon>Branchiostoma</taxon>
    </lineage>
</organism>
<evidence type="ECO:0000256" key="2">
    <source>
        <dbReference type="SAM" id="Phobius"/>
    </source>
</evidence>
<accession>A0A9J7NA28</accession>
<feature type="transmembrane region" description="Helical" evidence="2">
    <location>
        <begin position="127"/>
        <end position="145"/>
    </location>
</feature>
<evidence type="ECO:0000313" key="3">
    <source>
        <dbReference type="Proteomes" id="UP000001554"/>
    </source>
</evidence>
<dbReference type="Pfam" id="PF05821">
    <property type="entry name" value="NDUF_B8"/>
    <property type="match status" value="1"/>
</dbReference>
<dbReference type="Proteomes" id="UP000001554">
    <property type="component" value="Chromosome 13"/>
</dbReference>
<name>A0A9J7NA28_BRAFL</name>
<reference evidence="4" key="2">
    <citation type="submission" date="2025-08" db="UniProtKB">
        <authorList>
            <consortium name="RefSeq"/>
        </authorList>
    </citation>
    <scope>IDENTIFICATION</scope>
    <source>
        <strain evidence="4">S238N-H82</strain>
        <tissue evidence="4">Testes</tissue>
    </source>
</reference>
<dbReference type="GeneID" id="118428802"/>
<protein>
    <submittedName>
        <fullName evidence="4">NADH dehydrogenase [ubiquinone] 1 beta subcomplex subunit 8, mitochondrial-like</fullName>
    </submittedName>
</protein>
<feature type="region of interest" description="Disordered" evidence="1">
    <location>
        <begin position="168"/>
        <end position="188"/>
    </location>
</feature>
<evidence type="ECO:0000256" key="1">
    <source>
        <dbReference type="SAM" id="MobiDB-lite"/>
    </source>
</evidence>
<dbReference type="PANTHER" id="PTHR12840:SF1">
    <property type="entry name" value="NADH DEHYDROGENASE [UBIQUINONE] 1 BETA SUBCOMPLEX SUBUNIT 8, MITOCHONDRIAL"/>
    <property type="match status" value="1"/>
</dbReference>
<dbReference type="GO" id="GO:0045271">
    <property type="term" value="C:respiratory chain complex I"/>
    <property type="evidence" value="ECO:0000318"/>
    <property type="project" value="GO_Central"/>
</dbReference>
<sequence>MAAVGRLGSAAIRSFLWRRTALLSSVRCLSKDEMPGPYPRTPEEWAAAAKKYGMRVEDYQPYPDDGTGYGDYPMLPEEGAESQDPWVDWDDNWHRRNYGDVPHVHSDAYTRQRVNPSQKYVVPWKKMIAALVGFLGFNGIMLYFGEMYKHMVPVAPKQYPFNNLYLEKGGDPDKAPEEEIKNYEFPKS</sequence>
<keyword evidence="3" id="KW-1185">Reference proteome</keyword>
<dbReference type="KEGG" id="bfo:118428802"/>
<dbReference type="OrthoDB" id="2014058at2759"/>
<dbReference type="InterPro" id="IPR008699">
    <property type="entry name" value="NDUFB8"/>
</dbReference>
<dbReference type="RefSeq" id="XP_035694906.1">
    <property type="nucleotide sequence ID" value="XM_035839013.1"/>
</dbReference>
<reference evidence="3" key="1">
    <citation type="journal article" date="2020" name="Nat. Ecol. Evol.">
        <title>Deeply conserved synteny resolves early events in vertebrate evolution.</title>
        <authorList>
            <person name="Simakov O."/>
            <person name="Marletaz F."/>
            <person name="Yue J.X."/>
            <person name="O'Connell B."/>
            <person name="Jenkins J."/>
            <person name="Brandt A."/>
            <person name="Calef R."/>
            <person name="Tung C.H."/>
            <person name="Huang T.K."/>
            <person name="Schmutz J."/>
            <person name="Satoh N."/>
            <person name="Yu J.K."/>
            <person name="Putnam N.H."/>
            <person name="Green R.E."/>
            <person name="Rokhsar D.S."/>
        </authorList>
    </citation>
    <scope>NUCLEOTIDE SEQUENCE [LARGE SCALE GENOMIC DNA]</scope>
    <source>
        <strain evidence="3">S238N-H82</strain>
    </source>
</reference>
<evidence type="ECO:0000313" key="4">
    <source>
        <dbReference type="RefSeq" id="XP_035694906.1"/>
    </source>
</evidence>